<evidence type="ECO:0000256" key="1">
    <source>
        <dbReference type="SAM" id="MobiDB-lite"/>
    </source>
</evidence>
<evidence type="ECO:0000313" key="3">
    <source>
        <dbReference type="EMBL" id="GAA3381824.1"/>
    </source>
</evidence>
<feature type="transmembrane region" description="Helical" evidence="2">
    <location>
        <begin position="30"/>
        <end position="52"/>
    </location>
</feature>
<dbReference type="Proteomes" id="UP001501676">
    <property type="component" value="Unassembled WGS sequence"/>
</dbReference>
<evidence type="ECO:0000256" key="2">
    <source>
        <dbReference type="SAM" id="Phobius"/>
    </source>
</evidence>
<feature type="transmembrane region" description="Helical" evidence="2">
    <location>
        <begin position="114"/>
        <end position="142"/>
    </location>
</feature>
<name>A0ABP6SQ45_9ACTN</name>
<gene>
    <name evidence="3" type="ORF">GCM10020369_01260</name>
</gene>
<keyword evidence="2" id="KW-1133">Transmembrane helix</keyword>
<evidence type="ECO:0000313" key="4">
    <source>
        <dbReference type="Proteomes" id="UP001501676"/>
    </source>
</evidence>
<dbReference type="RefSeq" id="WP_345725912.1">
    <property type="nucleotide sequence ID" value="NZ_BAAAYN010000001.1"/>
</dbReference>
<organism evidence="3 4">
    <name type="scientific">Cryptosporangium minutisporangium</name>
    <dbReference type="NCBI Taxonomy" id="113569"/>
    <lineage>
        <taxon>Bacteria</taxon>
        <taxon>Bacillati</taxon>
        <taxon>Actinomycetota</taxon>
        <taxon>Actinomycetes</taxon>
        <taxon>Cryptosporangiales</taxon>
        <taxon>Cryptosporangiaceae</taxon>
        <taxon>Cryptosporangium</taxon>
    </lineage>
</organism>
<sequence length="184" mass="19814">MSLATAIPSSRSTTNEAHLVPPPPRHAVRAAYAAAASATIGFLPLHVIWALGIPLFADPDLFRPWYQDGGGVYLLTLNLLALLPAVLAVALIRPWGLVFPRWVPIVRGHRVPRMLLIAPGAALSGFLLAYTAFAAVLMPLQWDDPAAIFDPRTGIYGIAQFLVWIAGLAIATRSYACRTRPNAS</sequence>
<feature type="transmembrane region" description="Helical" evidence="2">
    <location>
        <begin position="154"/>
        <end position="176"/>
    </location>
</feature>
<evidence type="ECO:0008006" key="5">
    <source>
        <dbReference type="Google" id="ProtNLM"/>
    </source>
</evidence>
<keyword evidence="2" id="KW-0812">Transmembrane</keyword>
<feature type="compositionally biased region" description="Polar residues" evidence="1">
    <location>
        <begin position="7"/>
        <end position="16"/>
    </location>
</feature>
<proteinExistence type="predicted"/>
<feature type="region of interest" description="Disordered" evidence="1">
    <location>
        <begin position="1"/>
        <end position="22"/>
    </location>
</feature>
<keyword evidence="2" id="KW-0472">Membrane</keyword>
<accession>A0ABP6SQ45</accession>
<protein>
    <recommendedName>
        <fullName evidence="5">DUF3995 domain-containing protein</fullName>
    </recommendedName>
</protein>
<keyword evidence="4" id="KW-1185">Reference proteome</keyword>
<comment type="caution">
    <text evidence="3">The sequence shown here is derived from an EMBL/GenBank/DDBJ whole genome shotgun (WGS) entry which is preliminary data.</text>
</comment>
<reference evidence="4" key="1">
    <citation type="journal article" date="2019" name="Int. J. Syst. Evol. Microbiol.">
        <title>The Global Catalogue of Microorganisms (GCM) 10K type strain sequencing project: providing services to taxonomists for standard genome sequencing and annotation.</title>
        <authorList>
            <consortium name="The Broad Institute Genomics Platform"/>
            <consortium name="The Broad Institute Genome Sequencing Center for Infectious Disease"/>
            <person name="Wu L."/>
            <person name="Ma J."/>
        </authorList>
    </citation>
    <scope>NUCLEOTIDE SEQUENCE [LARGE SCALE GENOMIC DNA]</scope>
    <source>
        <strain evidence="4">JCM 9458</strain>
    </source>
</reference>
<feature type="transmembrane region" description="Helical" evidence="2">
    <location>
        <begin position="72"/>
        <end position="93"/>
    </location>
</feature>
<dbReference type="EMBL" id="BAAAYN010000001">
    <property type="protein sequence ID" value="GAA3381824.1"/>
    <property type="molecule type" value="Genomic_DNA"/>
</dbReference>